<protein>
    <submittedName>
        <fullName evidence="1">Uncharacterized protein</fullName>
    </submittedName>
</protein>
<accession>A0ACC0A8S1</accession>
<gene>
    <name evidence="1" type="ORF">M9H77_25196</name>
</gene>
<evidence type="ECO:0000313" key="2">
    <source>
        <dbReference type="Proteomes" id="UP001060085"/>
    </source>
</evidence>
<evidence type="ECO:0000313" key="1">
    <source>
        <dbReference type="EMBL" id="KAI5656403.1"/>
    </source>
</evidence>
<dbReference type="Proteomes" id="UP001060085">
    <property type="component" value="Linkage Group LG06"/>
</dbReference>
<proteinExistence type="predicted"/>
<reference evidence="2" key="1">
    <citation type="journal article" date="2023" name="Nat. Plants">
        <title>Single-cell RNA sequencing provides a high-resolution roadmap for understanding the multicellular compartmentation of specialized metabolism.</title>
        <authorList>
            <person name="Sun S."/>
            <person name="Shen X."/>
            <person name="Li Y."/>
            <person name="Li Y."/>
            <person name="Wang S."/>
            <person name="Li R."/>
            <person name="Zhang H."/>
            <person name="Shen G."/>
            <person name="Guo B."/>
            <person name="Wei J."/>
            <person name="Xu J."/>
            <person name="St-Pierre B."/>
            <person name="Chen S."/>
            <person name="Sun C."/>
        </authorList>
    </citation>
    <scope>NUCLEOTIDE SEQUENCE [LARGE SCALE GENOMIC DNA]</scope>
</reference>
<sequence>MAEAGSNSSNDELGCMRAFLREVEAPSYEQSNHLLQEWVKQVRVAVYEIEDVIDEYMLIFAPSRADGFYGCVQDTYTYVKTLKARHRLSCKVYDIKSRVENISARHQRYKLDYSFHGPHSNSFANEENAVRRIR</sequence>
<name>A0ACC0A8S1_CATRO</name>
<keyword evidence="2" id="KW-1185">Reference proteome</keyword>
<organism evidence="1 2">
    <name type="scientific">Catharanthus roseus</name>
    <name type="common">Madagascar periwinkle</name>
    <name type="synonym">Vinca rosea</name>
    <dbReference type="NCBI Taxonomy" id="4058"/>
    <lineage>
        <taxon>Eukaryota</taxon>
        <taxon>Viridiplantae</taxon>
        <taxon>Streptophyta</taxon>
        <taxon>Embryophyta</taxon>
        <taxon>Tracheophyta</taxon>
        <taxon>Spermatophyta</taxon>
        <taxon>Magnoliopsida</taxon>
        <taxon>eudicotyledons</taxon>
        <taxon>Gunneridae</taxon>
        <taxon>Pentapetalae</taxon>
        <taxon>asterids</taxon>
        <taxon>lamiids</taxon>
        <taxon>Gentianales</taxon>
        <taxon>Apocynaceae</taxon>
        <taxon>Rauvolfioideae</taxon>
        <taxon>Vinceae</taxon>
        <taxon>Catharanthinae</taxon>
        <taxon>Catharanthus</taxon>
    </lineage>
</organism>
<comment type="caution">
    <text evidence="1">The sequence shown here is derived from an EMBL/GenBank/DDBJ whole genome shotgun (WGS) entry which is preliminary data.</text>
</comment>
<dbReference type="EMBL" id="CM044706">
    <property type="protein sequence ID" value="KAI5656403.1"/>
    <property type="molecule type" value="Genomic_DNA"/>
</dbReference>